<keyword evidence="1" id="KW-0479">Metal-binding</keyword>
<proteinExistence type="predicted"/>
<gene>
    <name evidence="4" type="ORF">F2P81_026042</name>
</gene>
<evidence type="ECO:0000313" key="5">
    <source>
        <dbReference type="Proteomes" id="UP000438429"/>
    </source>
</evidence>
<accession>A0A6A4RMZ3</accession>
<evidence type="ECO:0000313" key="4">
    <source>
        <dbReference type="EMBL" id="KAF0021705.1"/>
    </source>
</evidence>
<feature type="compositionally biased region" description="Pro residues" evidence="2">
    <location>
        <begin position="1"/>
        <end position="10"/>
    </location>
</feature>
<protein>
    <recommendedName>
        <fullName evidence="3">CCHC-type domain-containing protein</fullName>
    </recommendedName>
</protein>
<feature type="domain" description="CCHC-type" evidence="3">
    <location>
        <begin position="174"/>
        <end position="190"/>
    </location>
</feature>
<comment type="caution">
    <text evidence="4">The sequence shown here is derived from an EMBL/GenBank/DDBJ whole genome shotgun (WGS) entry which is preliminary data.</text>
</comment>
<reference evidence="4 5" key="1">
    <citation type="submission" date="2019-06" db="EMBL/GenBank/DDBJ databases">
        <title>Draft genomes of female and male turbot (Scophthalmus maximus).</title>
        <authorList>
            <person name="Xu H."/>
            <person name="Xu X.-W."/>
            <person name="Shao C."/>
            <person name="Chen S."/>
        </authorList>
    </citation>
    <scope>NUCLEOTIDE SEQUENCE [LARGE SCALE GENOMIC DNA]</scope>
    <source>
        <strain evidence="4">Ysfricsl-2016a</strain>
        <tissue evidence="4">Blood</tissue>
    </source>
</reference>
<evidence type="ECO:0000256" key="1">
    <source>
        <dbReference type="PROSITE-ProRule" id="PRU00047"/>
    </source>
</evidence>
<dbReference type="InterPro" id="IPR036875">
    <property type="entry name" value="Znf_CCHC_sf"/>
</dbReference>
<dbReference type="SUPFAM" id="SSF57756">
    <property type="entry name" value="Retrovirus zinc finger-like domains"/>
    <property type="match status" value="1"/>
</dbReference>
<dbReference type="InterPro" id="IPR001878">
    <property type="entry name" value="Znf_CCHC"/>
</dbReference>
<dbReference type="GO" id="GO:0008270">
    <property type="term" value="F:zinc ion binding"/>
    <property type="evidence" value="ECO:0007669"/>
    <property type="project" value="UniProtKB-KW"/>
</dbReference>
<organism evidence="4 5">
    <name type="scientific">Scophthalmus maximus</name>
    <name type="common">Turbot</name>
    <name type="synonym">Psetta maxima</name>
    <dbReference type="NCBI Taxonomy" id="52904"/>
    <lineage>
        <taxon>Eukaryota</taxon>
        <taxon>Metazoa</taxon>
        <taxon>Chordata</taxon>
        <taxon>Craniata</taxon>
        <taxon>Vertebrata</taxon>
        <taxon>Euteleostomi</taxon>
        <taxon>Actinopterygii</taxon>
        <taxon>Neopterygii</taxon>
        <taxon>Teleostei</taxon>
        <taxon>Neoteleostei</taxon>
        <taxon>Acanthomorphata</taxon>
        <taxon>Carangaria</taxon>
        <taxon>Pleuronectiformes</taxon>
        <taxon>Pleuronectoidei</taxon>
        <taxon>Scophthalmidae</taxon>
        <taxon>Scophthalmus</taxon>
    </lineage>
</organism>
<dbReference type="GO" id="GO:0003676">
    <property type="term" value="F:nucleic acid binding"/>
    <property type="evidence" value="ECO:0007669"/>
    <property type="project" value="InterPro"/>
</dbReference>
<dbReference type="Proteomes" id="UP000438429">
    <property type="component" value="Unassembled WGS sequence"/>
</dbReference>
<dbReference type="PROSITE" id="PS50158">
    <property type="entry name" value="ZF_CCHC"/>
    <property type="match status" value="1"/>
</dbReference>
<evidence type="ECO:0000256" key="2">
    <source>
        <dbReference type="SAM" id="MobiDB-lite"/>
    </source>
</evidence>
<dbReference type="EMBL" id="VEVO01002913">
    <property type="protein sequence ID" value="KAF0021705.1"/>
    <property type="molecule type" value="Genomic_DNA"/>
</dbReference>
<keyword evidence="1" id="KW-0863">Zinc-finger</keyword>
<feature type="region of interest" description="Disordered" evidence="2">
    <location>
        <begin position="1"/>
        <end position="21"/>
    </location>
</feature>
<sequence>MASSETPPPSIRQGARIVPPDSDNTVEEVLLAVGQQVGHDQLLFASRMNRAVVMFLKDEPHVHQLVESGVFIRDIFVQVSPLSAPSTRITVSARVPPFIPNELLESELRRFGKLASGFRTLSLGCRDPKLRHVQSLRRQAFMFLDSPTQTLEVLFRVKHGDGHYVVYASSGSIKCFECGDVGHKRYACPQTGGVWFCRCGAWRRSHRGSGG</sequence>
<name>A0A6A4RMZ3_SCOMX</name>
<keyword evidence="1" id="KW-0862">Zinc</keyword>
<dbReference type="AlphaFoldDB" id="A0A6A4RMZ3"/>
<evidence type="ECO:0000259" key="3">
    <source>
        <dbReference type="PROSITE" id="PS50158"/>
    </source>
</evidence>